<organism evidence="2 3">
    <name type="scientific">Pediococcus acidilactici</name>
    <dbReference type="NCBI Taxonomy" id="1254"/>
    <lineage>
        <taxon>Bacteria</taxon>
        <taxon>Bacillati</taxon>
        <taxon>Bacillota</taxon>
        <taxon>Bacilli</taxon>
        <taxon>Lactobacillales</taxon>
        <taxon>Lactobacillaceae</taxon>
        <taxon>Pediococcus</taxon>
        <taxon>Pediococcus acidilactici group</taxon>
    </lineage>
</organism>
<comment type="caution">
    <text evidence="2">The sequence shown here is derived from an EMBL/GenBank/DDBJ whole genome shotgun (WGS) entry which is preliminary data.</text>
</comment>
<gene>
    <name evidence="2" type="ORF">R0H03_04155</name>
</gene>
<reference evidence="2" key="2">
    <citation type="submission" date="2023-10" db="EMBL/GenBank/DDBJ databases">
        <authorList>
            <person name="Khurajog B."/>
        </authorList>
    </citation>
    <scope>NUCLEOTIDE SEQUENCE</scope>
    <source>
        <strain evidence="2">BF14</strain>
    </source>
</reference>
<dbReference type="Proteomes" id="UP001280415">
    <property type="component" value="Unassembled WGS sequence"/>
</dbReference>
<evidence type="ECO:0000313" key="2">
    <source>
        <dbReference type="EMBL" id="MDV2911059.1"/>
    </source>
</evidence>
<dbReference type="Gene3D" id="4.10.1210.10">
    <property type="entry name" value="Atu1913-like"/>
    <property type="match status" value="1"/>
</dbReference>
<accession>A0AAW8YMM6</accession>
<feature type="domain" description="DUF1883" evidence="1">
    <location>
        <begin position="15"/>
        <end position="71"/>
    </location>
</feature>
<dbReference type="RefSeq" id="WP_271854692.1">
    <property type="nucleotide sequence ID" value="NZ_CP140878.1"/>
</dbReference>
<dbReference type="SUPFAM" id="SSF141099">
    <property type="entry name" value="Atu1913-like"/>
    <property type="match status" value="1"/>
</dbReference>
<dbReference type="AlphaFoldDB" id="A0AAW8YMM6"/>
<name>A0AAW8YMM6_PEDAC</name>
<protein>
    <submittedName>
        <fullName evidence="2">DUF1883 domain-containing protein</fullName>
    </submittedName>
</protein>
<dbReference type="InterPro" id="IPR015073">
    <property type="entry name" value="DUF1883"/>
</dbReference>
<evidence type="ECO:0000259" key="1">
    <source>
        <dbReference type="Pfam" id="PF08980"/>
    </source>
</evidence>
<proteinExistence type="predicted"/>
<dbReference type="InterPro" id="IPR036488">
    <property type="entry name" value="DUF1883-like_sf"/>
</dbReference>
<evidence type="ECO:0000313" key="3">
    <source>
        <dbReference type="Proteomes" id="UP001280415"/>
    </source>
</evidence>
<reference evidence="2" key="1">
    <citation type="journal article" date="2023" name="PeerJ">
        <title>Selection and evaluation of lactic acid bacteria from chicken feces in Thailand as potential probiotics.</title>
        <authorList>
            <person name="Khurajog B."/>
            <person name="Disastra Y."/>
            <person name="Lawwyne L.D."/>
            <person name="Sirichokchatchawan W."/>
            <person name="Niyomtham W."/>
            <person name="Yindee J."/>
            <person name="Hampson D.J."/>
            <person name="Prapasarakul N."/>
        </authorList>
    </citation>
    <scope>NUCLEOTIDE SEQUENCE</scope>
    <source>
        <strain evidence="2">BF14</strain>
    </source>
</reference>
<dbReference type="EMBL" id="JAWJAX010000003">
    <property type="protein sequence ID" value="MDV2911059.1"/>
    <property type="molecule type" value="Genomic_DNA"/>
</dbReference>
<dbReference type="Pfam" id="PF08980">
    <property type="entry name" value="DUF1883"/>
    <property type="match status" value="1"/>
</dbReference>
<sequence length="82" mass="9413">MMDIPTMQSGSGDVGVEVKLQHISDVFLVDEDNFRKKQAGMEFSYFGGNYNQSPVRIIANSPVPTTWYLFVTNGEPYQYRWL</sequence>